<dbReference type="PANTHER" id="PTHR11069">
    <property type="entry name" value="GLUCOSYLCERAMIDASE"/>
    <property type="match status" value="1"/>
</dbReference>
<dbReference type="AlphaFoldDB" id="A0A1I1JKG0"/>
<sequence>MSRIVIGRDSLQTIDGFGFCQAFQRARVLRELPEQARREVLNLLMSPRTGAGFSILRLGIGSSPDYSGDQMKSIQPADPGGPDAPPAYEWDGDDGGQLWLAKEAKAYGIRRFYVSAWSAPGYMKDNGTDAHGGKLLPEWYQAYARYLLRYAGCLRQEGIPVTELGFTNEPDFTVDYASMRFTPAELAAYVKVIGPQVRRAGLRLVTADSYGWGGQRAYTEAVEADPVARELVDIHAGHPYEGPVDRPLPTSRPTWMSEWSPDGETWNEAWDDGSGYDGFAVASQIHDSFTLGQVSGYVYWFGASMGTTRAPIRMAGGGYRVAKRLWALAGWSRHIRPHAVRVPTACDEADLKITAFRNADGGQVLVVLNAGRQTVRAEPGLDGEAYVTDEERSLAAAGEVRESGKFAFAPRSLTTIVTPA</sequence>
<feature type="domain" description="Glycosyl hydrolase family 59 catalytic" evidence="5">
    <location>
        <begin position="15"/>
        <end position="303"/>
    </location>
</feature>
<dbReference type="GO" id="GO:0006680">
    <property type="term" value="P:glucosylceramide catabolic process"/>
    <property type="evidence" value="ECO:0007669"/>
    <property type="project" value="TreeGrafter"/>
</dbReference>
<dbReference type="InterPro" id="IPR013780">
    <property type="entry name" value="Glyco_hydro_b"/>
</dbReference>
<protein>
    <submittedName>
        <fullName evidence="7">Glucosylceramidase</fullName>
    </submittedName>
</protein>
<dbReference type="InterPro" id="IPR017853">
    <property type="entry name" value="GH"/>
</dbReference>
<dbReference type="EMBL" id="FOLM01000003">
    <property type="protein sequence ID" value="SFC49037.1"/>
    <property type="molecule type" value="Genomic_DNA"/>
</dbReference>
<evidence type="ECO:0000256" key="2">
    <source>
        <dbReference type="ARBA" id="ARBA00022729"/>
    </source>
</evidence>
<evidence type="ECO:0000313" key="8">
    <source>
        <dbReference type="Proteomes" id="UP000199207"/>
    </source>
</evidence>
<dbReference type="RefSeq" id="WP_245833932.1">
    <property type="nucleotide sequence ID" value="NZ_FOLM01000003.1"/>
</dbReference>
<comment type="similarity">
    <text evidence="1">Belongs to the glycosyl hydrolase 30 family.</text>
</comment>
<dbReference type="SUPFAM" id="SSF51445">
    <property type="entry name" value="(Trans)glycosidases"/>
    <property type="match status" value="1"/>
</dbReference>
<accession>A0A1I1JKG0</accession>
<feature type="domain" description="Glycosyl hydrolase family 30 beta sandwich" evidence="6">
    <location>
        <begin position="339"/>
        <end position="377"/>
    </location>
</feature>
<keyword evidence="3" id="KW-0378">Hydrolase</keyword>
<name>A0A1I1JKG0_9ACTN</name>
<organism evidence="7 8">
    <name type="scientific">Streptomyces aidingensis</name>
    <dbReference type="NCBI Taxonomy" id="910347"/>
    <lineage>
        <taxon>Bacteria</taxon>
        <taxon>Bacillati</taxon>
        <taxon>Actinomycetota</taxon>
        <taxon>Actinomycetes</taxon>
        <taxon>Kitasatosporales</taxon>
        <taxon>Streptomycetaceae</taxon>
        <taxon>Streptomyces</taxon>
    </lineage>
</organism>
<dbReference type="Pfam" id="PF17189">
    <property type="entry name" value="Glyco_hydro_30C"/>
    <property type="match status" value="1"/>
</dbReference>
<evidence type="ECO:0000259" key="5">
    <source>
        <dbReference type="Pfam" id="PF02057"/>
    </source>
</evidence>
<dbReference type="Gene3D" id="3.20.20.80">
    <property type="entry name" value="Glycosidases"/>
    <property type="match status" value="1"/>
</dbReference>
<reference evidence="7 8" key="1">
    <citation type="submission" date="2016-10" db="EMBL/GenBank/DDBJ databases">
        <authorList>
            <person name="de Groot N.N."/>
        </authorList>
    </citation>
    <scope>NUCLEOTIDE SEQUENCE [LARGE SCALE GENOMIC DNA]</scope>
    <source>
        <strain evidence="7 8">CGMCC 4.5739</strain>
    </source>
</reference>
<dbReference type="InterPro" id="IPR001139">
    <property type="entry name" value="Glyco_hydro_30"/>
</dbReference>
<dbReference type="GO" id="GO:0004348">
    <property type="term" value="F:glucosylceramidase activity"/>
    <property type="evidence" value="ECO:0007669"/>
    <property type="project" value="InterPro"/>
</dbReference>
<dbReference type="Gene3D" id="2.60.40.1180">
    <property type="entry name" value="Golgi alpha-mannosidase II"/>
    <property type="match status" value="1"/>
</dbReference>
<feature type="region of interest" description="Disordered" evidence="4">
    <location>
        <begin position="66"/>
        <end position="88"/>
    </location>
</feature>
<evidence type="ECO:0000256" key="1">
    <source>
        <dbReference type="ARBA" id="ARBA00005382"/>
    </source>
</evidence>
<keyword evidence="2" id="KW-0732">Signal</keyword>
<proteinExistence type="inferred from homology"/>
<dbReference type="GO" id="GO:0016020">
    <property type="term" value="C:membrane"/>
    <property type="evidence" value="ECO:0007669"/>
    <property type="project" value="GOC"/>
</dbReference>
<keyword evidence="8" id="KW-1185">Reference proteome</keyword>
<dbReference type="InterPro" id="IPR033452">
    <property type="entry name" value="GH30_C"/>
</dbReference>
<dbReference type="InterPro" id="IPR049161">
    <property type="entry name" value="GH59_cat"/>
</dbReference>
<evidence type="ECO:0000259" key="6">
    <source>
        <dbReference type="Pfam" id="PF17189"/>
    </source>
</evidence>
<evidence type="ECO:0000256" key="4">
    <source>
        <dbReference type="SAM" id="MobiDB-lite"/>
    </source>
</evidence>
<dbReference type="PANTHER" id="PTHR11069:SF23">
    <property type="entry name" value="LYSOSOMAL ACID GLUCOSYLCERAMIDASE"/>
    <property type="match status" value="1"/>
</dbReference>
<dbReference type="Proteomes" id="UP000199207">
    <property type="component" value="Unassembled WGS sequence"/>
</dbReference>
<evidence type="ECO:0000313" key="7">
    <source>
        <dbReference type="EMBL" id="SFC49037.1"/>
    </source>
</evidence>
<dbReference type="STRING" id="910347.SAMN05421773_103451"/>
<dbReference type="Pfam" id="PF02057">
    <property type="entry name" value="Glyco_hydro_59"/>
    <property type="match status" value="1"/>
</dbReference>
<evidence type="ECO:0000256" key="3">
    <source>
        <dbReference type="ARBA" id="ARBA00022801"/>
    </source>
</evidence>
<gene>
    <name evidence="7" type="ORF">SAMN05421773_103451</name>
</gene>